<name>A0A318KR81_9FIRM</name>
<dbReference type="GO" id="GO:0000287">
    <property type="term" value="F:magnesium ion binding"/>
    <property type="evidence" value="ECO:0007669"/>
    <property type="project" value="TreeGrafter"/>
</dbReference>
<dbReference type="Pfam" id="PF08282">
    <property type="entry name" value="Hydrolase_3"/>
    <property type="match status" value="1"/>
</dbReference>
<evidence type="ECO:0000313" key="2">
    <source>
        <dbReference type="Proteomes" id="UP000247612"/>
    </source>
</evidence>
<dbReference type="AlphaFoldDB" id="A0A318KR81"/>
<organism evidence="1 2">
    <name type="scientific">Dielma fastidiosa</name>
    <dbReference type="NCBI Taxonomy" id="1034346"/>
    <lineage>
        <taxon>Bacteria</taxon>
        <taxon>Bacillati</taxon>
        <taxon>Bacillota</taxon>
        <taxon>Erysipelotrichia</taxon>
        <taxon>Erysipelotrichales</taxon>
        <taxon>Erysipelotrichaceae</taxon>
        <taxon>Dielma</taxon>
    </lineage>
</organism>
<sequence length="272" mass="30033">MEQKIIFIDVDGTLVGNDVVLAKSTLWACEQLKKKGHKLYLSTGRSKAELHANIMAIGFDGFICAGGSYLEDHGEVLMHLVMEQADIRAIVDALDSYQMDYFVECSGGLYASENCIPHLMKLMQIEKVKDHPFTACLINSRDYYDKDVSKICFLEGSQPYHRIADQFKDRFEIIPCTVPVFGKESGEIAIKGVSKSKTILKLLEHLNADLSQTIAIGDGGNDIDMIKLCNLGIAMGNAKESLKQVADFVTDDLEHDGFAKAFIKAGLLSGEE</sequence>
<dbReference type="SFLD" id="SFLDS00003">
    <property type="entry name" value="Haloacid_Dehalogenase"/>
    <property type="match status" value="1"/>
</dbReference>
<accession>A0A318KR81</accession>
<dbReference type="InterPro" id="IPR000150">
    <property type="entry name" value="Cof"/>
</dbReference>
<dbReference type="NCBIfam" id="TIGR00099">
    <property type="entry name" value="Cof-subfamily"/>
    <property type="match status" value="1"/>
</dbReference>
<dbReference type="EMBL" id="QJKH01000008">
    <property type="protein sequence ID" value="PXX78146.1"/>
    <property type="molecule type" value="Genomic_DNA"/>
</dbReference>
<comment type="caution">
    <text evidence="1">The sequence shown here is derived from an EMBL/GenBank/DDBJ whole genome shotgun (WGS) entry which is preliminary data.</text>
</comment>
<dbReference type="InterPro" id="IPR036412">
    <property type="entry name" value="HAD-like_sf"/>
</dbReference>
<dbReference type="SUPFAM" id="SSF56784">
    <property type="entry name" value="HAD-like"/>
    <property type="match status" value="1"/>
</dbReference>
<dbReference type="OrthoDB" id="9810101at2"/>
<evidence type="ECO:0000313" key="1">
    <source>
        <dbReference type="EMBL" id="PXX78146.1"/>
    </source>
</evidence>
<dbReference type="PANTHER" id="PTHR10000:SF25">
    <property type="entry name" value="PHOSPHATASE YKRA-RELATED"/>
    <property type="match status" value="1"/>
</dbReference>
<gene>
    <name evidence="1" type="ORF">DES51_10873</name>
</gene>
<dbReference type="GO" id="GO:0005829">
    <property type="term" value="C:cytosol"/>
    <property type="evidence" value="ECO:0007669"/>
    <property type="project" value="TreeGrafter"/>
</dbReference>
<dbReference type="STRING" id="1034346.GCA_000313565_00525"/>
<dbReference type="InterPro" id="IPR023214">
    <property type="entry name" value="HAD_sf"/>
</dbReference>
<dbReference type="SFLD" id="SFLDG01140">
    <property type="entry name" value="C2.B:_Phosphomannomutase_and_P"/>
    <property type="match status" value="1"/>
</dbReference>
<dbReference type="Gene3D" id="3.40.50.1000">
    <property type="entry name" value="HAD superfamily/HAD-like"/>
    <property type="match status" value="1"/>
</dbReference>
<proteinExistence type="predicted"/>
<reference evidence="1 2" key="1">
    <citation type="submission" date="2018-05" db="EMBL/GenBank/DDBJ databases">
        <title>Genomic Encyclopedia of Type Strains, Phase IV (KMG-IV): sequencing the most valuable type-strain genomes for metagenomic binning, comparative biology and taxonomic classification.</title>
        <authorList>
            <person name="Goeker M."/>
        </authorList>
    </citation>
    <scope>NUCLEOTIDE SEQUENCE [LARGE SCALE GENOMIC DNA]</scope>
    <source>
        <strain evidence="1 2">JC118</strain>
    </source>
</reference>
<dbReference type="GO" id="GO:0016791">
    <property type="term" value="F:phosphatase activity"/>
    <property type="evidence" value="ECO:0007669"/>
    <property type="project" value="UniProtKB-ARBA"/>
</dbReference>
<keyword evidence="2" id="KW-1185">Reference proteome</keyword>
<dbReference type="RefSeq" id="WP_022936829.1">
    <property type="nucleotide sequence ID" value="NZ_CABKRQ010000001.1"/>
</dbReference>
<dbReference type="Gene3D" id="3.30.1240.10">
    <property type="match status" value="1"/>
</dbReference>
<dbReference type="PANTHER" id="PTHR10000">
    <property type="entry name" value="PHOSPHOSERINE PHOSPHATASE"/>
    <property type="match status" value="1"/>
</dbReference>
<dbReference type="Proteomes" id="UP000247612">
    <property type="component" value="Unassembled WGS sequence"/>
</dbReference>
<protein>
    <submittedName>
        <fullName evidence="1">Cof subfamily protein (Haloacid dehalogenase superfamily)/HAD superfamily hydrolase (TIGR01484 family)</fullName>
    </submittedName>
</protein>
<keyword evidence="1" id="KW-0378">Hydrolase</keyword>